<comment type="caution">
    <text evidence="1">The sequence shown here is derived from an EMBL/GenBank/DDBJ whole genome shotgun (WGS) entry which is preliminary data.</text>
</comment>
<dbReference type="VEuPathDB" id="FungiDB:LCOR_12064.1"/>
<evidence type="ECO:0000313" key="1">
    <source>
        <dbReference type="EMBL" id="CDH61285.1"/>
    </source>
</evidence>
<sequence length="149" mass="17209">MSTLCSNWHLLQHLDTYGKQKFTVNKKKQLQVIRICNKGLSMADTLDTHYETLQRAKEHAEQHQNTGIDFIRQLPTDIVTTTLIPMFMDEFVTSSLMSCPYLQVPNLWRDPIIQSFGGLHFEIQYHGDCALSPLVQLTRDMKSLNVDIQ</sequence>
<reference evidence="1" key="1">
    <citation type="submission" date="2013-08" db="EMBL/GenBank/DDBJ databases">
        <title>Gene expansion shapes genome architecture in the human pathogen Lichtheimia corymbifera: an evolutionary genomics analysis in the ancient terrestrial Mucorales (Mucoromycotina).</title>
        <authorList>
            <person name="Schwartze V.U."/>
            <person name="Winter S."/>
            <person name="Shelest E."/>
            <person name="Marcet-Houben M."/>
            <person name="Horn F."/>
            <person name="Wehner S."/>
            <person name="Hoffmann K."/>
            <person name="Riege K."/>
            <person name="Sammeth M."/>
            <person name="Nowrousian M."/>
            <person name="Valiante V."/>
            <person name="Linde J."/>
            <person name="Jacobsen I.D."/>
            <person name="Marz M."/>
            <person name="Brakhage A.A."/>
            <person name="Gabaldon T."/>
            <person name="Bocker S."/>
            <person name="Voigt K."/>
        </authorList>
    </citation>
    <scope>NUCLEOTIDE SEQUENCE [LARGE SCALE GENOMIC DNA]</scope>
    <source>
        <strain evidence="1">FSU 9682</strain>
    </source>
</reference>
<gene>
    <name evidence="1" type="ORF">LCOR_12064.1</name>
</gene>
<organism evidence="1 2">
    <name type="scientific">Lichtheimia corymbifera JMRC:FSU:9682</name>
    <dbReference type="NCBI Taxonomy" id="1263082"/>
    <lineage>
        <taxon>Eukaryota</taxon>
        <taxon>Fungi</taxon>
        <taxon>Fungi incertae sedis</taxon>
        <taxon>Mucoromycota</taxon>
        <taxon>Mucoromycotina</taxon>
        <taxon>Mucoromycetes</taxon>
        <taxon>Mucorales</taxon>
        <taxon>Lichtheimiaceae</taxon>
        <taxon>Lichtheimia</taxon>
    </lineage>
</organism>
<proteinExistence type="predicted"/>
<protein>
    <submittedName>
        <fullName evidence="1">Uncharacterized protein</fullName>
    </submittedName>
</protein>
<dbReference type="EMBL" id="CBTN010000168">
    <property type="protein sequence ID" value="CDH61285.1"/>
    <property type="molecule type" value="Genomic_DNA"/>
</dbReference>
<dbReference type="Proteomes" id="UP000027586">
    <property type="component" value="Unassembled WGS sequence"/>
</dbReference>
<name>A0A068SGY3_9FUNG</name>
<keyword evidence="2" id="KW-1185">Reference proteome</keyword>
<dbReference type="AlphaFoldDB" id="A0A068SGY3"/>
<evidence type="ECO:0000313" key="2">
    <source>
        <dbReference type="Proteomes" id="UP000027586"/>
    </source>
</evidence>
<accession>A0A068SGY3</accession>